<evidence type="ECO:0000256" key="10">
    <source>
        <dbReference type="SAM" id="MobiDB-lite"/>
    </source>
</evidence>
<feature type="non-terminal residue" evidence="11">
    <location>
        <position position="468"/>
    </location>
</feature>
<evidence type="ECO:0000256" key="9">
    <source>
        <dbReference type="PROSITE-ProRule" id="PRU10141"/>
    </source>
</evidence>
<reference evidence="11 12" key="1">
    <citation type="journal article" date="2013" name="BMC Genomics">
        <title>The miniature genome of a carnivorous plant Genlisea aurea contains a low number of genes and short non-coding sequences.</title>
        <authorList>
            <person name="Leushkin E.V."/>
            <person name="Sutormin R.A."/>
            <person name="Nabieva E.R."/>
            <person name="Penin A.A."/>
            <person name="Kondrashov A.S."/>
            <person name="Logacheva M.D."/>
        </authorList>
    </citation>
    <scope>NUCLEOTIDE SEQUENCE [LARGE SCALE GENOMIC DNA]</scope>
</reference>
<dbReference type="Proteomes" id="UP000015453">
    <property type="component" value="Unassembled WGS sequence"/>
</dbReference>
<evidence type="ECO:0000256" key="4">
    <source>
        <dbReference type="ARBA" id="ARBA00022741"/>
    </source>
</evidence>
<keyword evidence="3" id="KW-0808">Transferase</keyword>
<comment type="catalytic activity">
    <reaction evidence="8">
        <text>L-seryl-[protein] + ATP = O-phospho-L-seryl-[protein] + ADP + H(+)</text>
        <dbReference type="Rhea" id="RHEA:17989"/>
        <dbReference type="Rhea" id="RHEA-COMP:9863"/>
        <dbReference type="Rhea" id="RHEA-COMP:11604"/>
        <dbReference type="ChEBI" id="CHEBI:15378"/>
        <dbReference type="ChEBI" id="CHEBI:29999"/>
        <dbReference type="ChEBI" id="CHEBI:30616"/>
        <dbReference type="ChEBI" id="CHEBI:83421"/>
        <dbReference type="ChEBI" id="CHEBI:456216"/>
        <dbReference type="EC" id="2.7.11.25"/>
    </reaction>
</comment>
<feature type="non-terminal residue" evidence="11">
    <location>
        <position position="1"/>
    </location>
</feature>
<dbReference type="InterPro" id="IPR017441">
    <property type="entry name" value="Protein_kinase_ATP_BS"/>
</dbReference>
<evidence type="ECO:0000313" key="12">
    <source>
        <dbReference type="Proteomes" id="UP000015453"/>
    </source>
</evidence>
<dbReference type="InterPro" id="IPR011009">
    <property type="entry name" value="Kinase-like_dom_sf"/>
</dbReference>
<evidence type="ECO:0000256" key="1">
    <source>
        <dbReference type="ARBA" id="ARBA00006529"/>
    </source>
</evidence>
<feature type="region of interest" description="Disordered" evidence="10">
    <location>
        <begin position="1"/>
        <end position="117"/>
    </location>
</feature>
<comment type="caution">
    <text evidence="11">The sequence shown here is derived from an EMBL/GenBank/DDBJ whole genome shotgun (WGS) entry which is preliminary data.</text>
</comment>
<dbReference type="GO" id="GO:0005737">
    <property type="term" value="C:cytoplasm"/>
    <property type="evidence" value="ECO:0007669"/>
    <property type="project" value="TreeGrafter"/>
</dbReference>
<dbReference type="EMBL" id="AUSU01006185">
    <property type="protein sequence ID" value="EPS62376.1"/>
    <property type="molecule type" value="Genomic_DNA"/>
</dbReference>
<feature type="compositionally biased region" description="Polar residues" evidence="10">
    <location>
        <begin position="57"/>
        <end position="67"/>
    </location>
</feature>
<feature type="compositionally biased region" description="Basic and acidic residues" evidence="10">
    <location>
        <begin position="105"/>
        <end position="115"/>
    </location>
</feature>
<name>S8CD71_9LAMI</name>
<dbReference type="Gene3D" id="3.30.200.20">
    <property type="entry name" value="Phosphorylase Kinase, domain 1"/>
    <property type="match status" value="1"/>
</dbReference>
<sequence>ETMPSWWGKSSSKEAKNKAAKESFIDTLQRKFKSPEAAKSSTRKRSSGGTVSERGSHSQAQSRSPSPSKYAARCQSFAERPHAHPLPLQRRQPAKVSRSNSGIDESAKPKVEKASKTSLFLPFPKPACIRPRLQPCDLDVEEPVAVASISGESSVDSDDPTDSTQPSPLDTDCDIGRRTAVGSPSNVDHPLAAPSSKGSRTPVNISSNKIGSSPPPRARRRMLKAEMPNLLVPRRGIFFSATDSSMSSPSRSPIRGPGFLEQGASNILPSMKQHHTDFPYIGSGQCSSPGSGQTSGHNSMGGDMYGQLFWQPSRGSPEYSPNPSPRMTSAGPSSRIHSGAVTPTHPRAVGLSESSLNNRADDAKQQSHRLPLPPITISNCPFSHQSSAVTSPSVPRSPGAPENLASPPGARWKKGKLLGRGTFGHVYVGFNSETGEMCAMKEVTLFADDAKSKESAKQLGQASSILFF</sequence>
<dbReference type="PROSITE" id="PS00107">
    <property type="entry name" value="PROTEIN_KINASE_ATP"/>
    <property type="match status" value="1"/>
</dbReference>
<feature type="binding site" evidence="9">
    <location>
        <position position="441"/>
    </location>
    <ligand>
        <name>ATP</name>
        <dbReference type="ChEBI" id="CHEBI:30616"/>
    </ligand>
</feature>
<keyword evidence="6 9" id="KW-0067">ATP-binding</keyword>
<keyword evidence="4 9" id="KW-0547">Nucleotide-binding</keyword>
<feature type="compositionally biased region" description="Low complexity" evidence="10">
    <location>
        <begin position="285"/>
        <end position="296"/>
    </location>
</feature>
<evidence type="ECO:0000256" key="7">
    <source>
        <dbReference type="ARBA" id="ARBA00047559"/>
    </source>
</evidence>
<dbReference type="AlphaFoldDB" id="S8CD71"/>
<dbReference type="EC" id="2.7.11.25" evidence="2"/>
<keyword evidence="12" id="KW-1185">Reference proteome</keyword>
<feature type="region of interest" description="Disordered" evidence="10">
    <location>
        <begin position="144"/>
        <end position="218"/>
    </location>
</feature>
<evidence type="ECO:0000256" key="5">
    <source>
        <dbReference type="ARBA" id="ARBA00022777"/>
    </source>
</evidence>
<comment type="catalytic activity">
    <reaction evidence="7">
        <text>L-threonyl-[protein] + ATP = O-phospho-L-threonyl-[protein] + ADP + H(+)</text>
        <dbReference type="Rhea" id="RHEA:46608"/>
        <dbReference type="Rhea" id="RHEA-COMP:11060"/>
        <dbReference type="Rhea" id="RHEA-COMP:11605"/>
        <dbReference type="ChEBI" id="CHEBI:15378"/>
        <dbReference type="ChEBI" id="CHEBI:30013"/>
        <dbReference type="ChEBI" id="CHEBI:30616"/>
        <dbReference type="ChEBI" id="CHEBI:61977"/>
        <dbReference type="ChEBI" id="CHEBI:456216"/>
        <dbReference type="EC" id="2.7.11.25"/>
    </reaction>
</comment>
<feature type="compositionally biased region" description="Polar residues" evidence="10">
    <location>
        <begin position="376"/>
        <end position="394"/>
    </location>
</feature>
<dbReference type="SUPFAM" id="SSF56112">
    <property type="entry name" value="Protein kinase-like (PK-like)"/>
    <property type="match status" value="1"/>
</dbReference>
<feature type="compositionally biased region" description="Basic and acidic residues" evidence="10">
    <location>
        <begin position="11"/>
        <end position="24"/>
    </location>
</feature>
<dbReference type="GO" id="GO:0005524">
    <property type="term" value="F:ATP binding"/>
    <property type="evidence" value="ECO:0007669"/>
    <property type="project" value="UniProtKB-UniRule"/>
</dbReference>
<dbReference type="PANTHER" id="PTHR48016:SF45">
    <property type="entry name" value="OS04G0559800 PROTEIN"/>
    <property type="match status" value="1"/>
</dbReference>
<feature type="region of interest" description="Disordered" evidence="10">
    <location>
        <begin position="285"/>
        <end position="412"/>
    </location>
</feature>
<evidence type="ECO:0000256" key="8">
    <source>
        <dbReference type="ARBA" id="ARBA00048329"/>
    </source>
</evidence>
<dbReference type="PANTHER" id="PTHR48016">
    <property type="entry name" value="MAP KINASE KINASE KINASE SSK2-RELATED-RELATED"/>
    <property type="match status" value="1"/>
</dbReference>
<dbReference type="OrthoDB" id="1737895at2759"/>
<feature type="compositionally biased region" description="Polar residues" evidence="10">
    <location>
        <begin position="196"/>
        <end position="211"/>
    </location>
</feature>
<comment type="similarity">
    <text evidence="1">Belongs to the protein kinase superfamily. STE Ser/Thr protein kinase family. MAP kinase kinase kinase subfamily.</text>
</comment>
<organism evidence="11 12">
    <name type="scientific">Genlisea aurea</name>
    <dbReference type="NCBI Taxonomy" id="192259"/>
    <lineage>
        <taxon>Eukaryota</taxon>
        <taxon>Viridiplantae</taxon>
        <taxon>Streptophyta</taxon>
        <taxon>Embryophyta</taxon>
        <taxon>Tracheophyta</taxon>
        <taxon>Spermatophyta</taxon>
        <taxon>Magnoliopsida</taxon>
        <taxon>eudicotyledons</taxon>
        <taxon>Gunneridae</taxon>
        <taxon>Pentapetalae</taxon>
        <taxon>asterids</taxon>
        <taxon>lamiids</taxon>
        <taxon>Lamiales</taxon>
        <taxon>Lentibulariaceae</taxon>
        <taxon>Genlisea</taxon>
    </lineage>
</organism>
<evidence type="ECO:0000256" key="3">
    <source>
        <dbReference type="ARBA" id="ARBA00022679"/>
    </source>
</evidence>
<dbReference type="GO" id="GO:0004709">
    <property type="term" value="F:MAP kinase kinase kinase activity"/>
    <property type="evidence" value="ECO:0007669"/>
    <property type="project" value="UniProtKB-EC"/>
</dbReference>
<protein>
    <recommendedName>
        <fullName evidence="2">mitogen-activated protein kinase kinase kinase</fullName>
        <ecNumber evidence="2">2.7.11.25</ecNumber>
    </recommendedName>
</protein>
<evidence type="ECO:0000313" key="11">
    <source>
        <dbReference type="EMBL" id="EPS62376.1"/>
    </source>
</evidence>
<evidence type="ECO:0000256" key="6">
    <source>
        <dbReference type="ARBA" id="ARBA00022840"/>
    </source>
</evidence>
<gene>
    <name evidence="11" type="ORF">M569_12414</name>
</gene>
<proteinExistence type="inferred from homology"/>
<keyword evidence="5" id="KW-0418">Kinase</keyword>
<feature type="compositionally biased region" description="Polar residues" evidence="10">
    <location>
        <begin position="319"/>
        <end position="336"/>
    </location>
</feature>
<accession>S8CD71</accession>
<dbReference type="InterPro" id="IPR050538">
    <property type="entry name" value="MAP_kinase_kinase_kinase"/>
</dbReference>
<evidence type="ECO:0000256" key="2">
    <source>
        <dbReference type="ARBA" id="ARBA00012406"/>
    </source>
</evidence>